<reference evidence="1 2" key="1">
    <citation type="submission" date="2011-06" db="EMBL/GenBank/DDBJ databases">
        <authorList>
            <person name="Muzny D."/>
            <person name="Qin X."/>
            <person name="Deng J."/>
            <person name="Jiang H."/>
            <person name="Liu Y."/>
            <person name="Qu J."/>
            <person name="Song X.-Z."/>
            <person name="Zhang L."/>
            <person name="Thornton R."/>
            <person name="Coyle M."/>
            <person name="Francisco L."/>
            <person name="Jackson L."/>
            <person name="Javaid M."/>
            <person name="Korchina V."/>
            <person name="Kovar C."/>
            <person name="Mata R."/>
            <person name="Mathew T."/>
            <person name="Ngo R."/>
            <person name="Nguyen L."/>
            <person name="Nguyen N."/>
            <person name="Okwuonu G."/>
            <person name="Ongeri F."/>
            <person name="Pham C."/>
            <person name="Simmons D."/>
            <person name="Wilczek-Boney K."/>
            <person name="Hale W."/>
            <person name="Jakkamsetti A."/>
            <person name="Pham P."/>
            <person name="Ruth R."/>
            <person name="San Lucas F."/>
            <person name="Warren J."/>
            <person name="Zhang J."/>
            <person name="Zhao Z."/>
            <person name="Zhou C."/>
            <person name="Zhu D."/>
            <person name="Lee S."/>
            <person name="Bess C."/>
            <person name="Blankenburg K."/>
            <person name="Forbes L."/>
            <person name="Fu Q."/>
            <person name="Gubbala S."/>
            <person name="Hirani K."/>
            <person name="Jayaseelan J.C."/>
            <person name="Lara F."/>
            <person name="Munidasa M."/>
            <person name="Palculict T."/>
            <person name="Patil S."/>
            <person name="Pu L.-L."/>
            <person name="Saada N."/>
            <person name="Tang L."/>
            <person name="Weissenberger G."/>
            <person name="Zhu Y."/>
            <person name="Hemphill L."/>
            <person name="Shang Y."/>
            <person name="Youmans B."/>
            <person name="Ayvaz T."/>
            <person name="Ross M."/>
            <person name="Santibanez J."/>
            <person name="Aqrawi P."/>
            <person name="Gross S."/>
            <person name="Joshi V."/>
            <person name="Fowler G."/>
            <person name="Nazareth L."/>
            <person name="Reid J."/>
            <person name="Worley K."/>
            <person name="Petrosino J."/>
            <person name="Highlander S."/>
            <person name="Gibbs R."/>
        </authorList>
    </citation>
    <scope>NUCLEOTIDE SEQUENCE [LARGE SCALE GENOMIC DNA]</scope>
    <source>
        <strain evidence="1 2">9715</strain>
    </source>
</reference>
<dbReference type="AlphaFoldDB" id="G4CR23"/>
<organism evidence="1 2">
    <name type="scientific">Neisseria wadsworthii 9715</name>
    <dbReference type="NCBI Taxonomy" id="1030841"/>
    <lineage>
        <taxon>Bacteria</taxon>
        <taxon>Pseudomonadati</taxon>
        <taxon>Pseudomonadota</taxon>
        <taxon>Betaproteobacteria</taxon>
        <taxon>Neisseriales</taxon>
        <taxon>Neisseriaceae</taxon>
        <taxon>Neisseria</taxon>
    </lineage>
</organism>
<protein>
    <submittedName>
        <fullName evidence="1">Uncharacterized protein</fullName>
    </submittedName>
</protein>
<dbReference type="STRING" id="1030841.HMPREF9370_1533"/>
<comment type="caution">
    <text evidence="1">The sequence shown here is derived from an EMBL/GenBank/DDBJ whole genome shotgun (WGS) entry which is preliminary data.</text>
</comment>
<dbReference type="HOGENOM" id="CLU_3082273_0_0_4"/>
<proteinExistence type="predicted"/>
<dbReference type="EMBL" id="AGAZ01000057">
    <property type="protein sequence ID" value="EGZ45583.1"/>
    <property type="molecule type" value="Genomic_DNA"/>
</dbReference>
<keyword evidence="2" id="KW-1185">Reference proteome</keyword>
<evidence type="ECO:0000313" key="1">
    <source>
        <dbReference type="EMBL" id="EGZ45583.1"/>
    </source>
</evidence>
<dbReference type="Proteomes" id="UP000005336">
    <property type="component" value="Unassembled WGS sequence"/>
</dbReference>
<sequence>MIDYSFKSEHDGAIVKLKLSISLVKCLSENFSDRHYAVVWLSPFSTNQQQAA</sequence>
<accession>G4CR23</accession>
<gene>
    <name evidence="1" type="ORF">HMPREF9370_1533</name>
</gene>
<evidence type="ECO:0000313" key="2">
    <source>
        <dbReference type="Proteomes" id="UP000005336"/>
    </source>
</evidence>
<name>G4CR23_9NEIS</name>